<sequence length="92" mass="10736">MRWISVDYGFQCKKQHEIMLKSGAICVKTYRHLRQITLPFASSYEVKSMSLCGELTEMTTKEDKNKRADRQKWPHIRAESGFSFLFGGVLRC</sequence>
<dbReference type="RefSeq" id="WP_004371496.1">
    <property type="nucleotide sequence ID" value="NZ_GG703883.1"/>
</dbReference>
<proteinExistence type="predicted"/>
<accession>D1QNG3</accession>
<name>D1QNG3_9BACT</name>
<comment type="caution">
    <text evidence="1">The sequence shown here is derived from an EMBL/GenBank/DDBJ whole genome shotgun (WGS) entry which is preliminary data.</text>
</comment>
<evidence type="ECO:0000313" key="1">
    <source>
        <dbReference type="EMBL" id="EFB33220.1"/>
    </source>
</evidence>
<reference evidence="1 2" key="1">
    <citation type="submission" date="2009-11" db="EMBL/GenBank/DDBJ databases">
        <authorList>
            <person name="Weinstock G."/>
            <person name="Sodergren E."/>
            <person name="Clifton S."/>
            <person name="Fulton L."/>
            <person name="Fulton B."/>
            <person name="Courtney L."/>
            <person name="Fronick C."/>
            <person name="Harrison M."/>
            <person name="Strong C."/>
            <person name="Farmer C."/>
            <person name="Delahaunty K."/>
            <person name="Markovic C."/>
            <person name="Hall O."/>
            <person name="Minx P."/>
            <person name="Tomlinson C."/>
            <person name="Mitreva M."/>
            <person name="Nelson J."/>
            <person name="Hou S."/>
            <person name="Wollam A."/>
            <person name="Pepin K.H."/>
            <person name="Johnson M."/>
            <person name="Bhonagiri V."/>
            <person name="Nash W.E."/>
            <person name="Warren W."/>
            <person name="Chinwalla A."/>
            <person name="Mardis E.R."/>
            <person name="Wilson R.K."/>
        </authorList>
    </citation>
    <scope>NUCLEOTIDE SEQUENCE [LARGE SCALE GENOMIC DNA]</scope>
    <source>
        <strain evidence="1 2">F0302</strain>
    </source>
</reference>
<gene>
    <name evidence="1" type="ORF">HMPREF0971_00499</name>
</gene>
<dbReference type="AlphaFoldDB" id="D1QNG3"/>
<organism evidence="1 2">
    <name type="scientific">Segatella oris F0302</name>
    <dbReference type="NCBI Taxonomy" id="649760"/>
    <lineage>
        <taxon>Bacteria</taxon>
        <taxon>Pseudomonadati</taxon>
        <taxon>Bacteroidota</taxon>
        <taxon>Bacteroidia</taxon>
        <taxon>Bacteroidales</taxon>
        <taxon>Prevotellaceae</taxon>
        <taxon>Segatella</taxon>
    </lineage>
</organism>
<protein>
    <submittedName>
        <fullName evidence="1">Uncharacterized protein</fullName>
    </submittedName>
</protein>
<dbReference type="HOGENOM" id="CLU_2410773_0_0_10"/>
<evidence type="ECO:0000313" key="2">
    <source>
        <dbReference type="Proteomes" id="UP000004079"/>
    </source>
</evidence>
<dbReference type="EMBL" id="ACUZ02000004">
    <property type="protein sequence ID" value="EFB33220.1"/>
    <property type="molecule type" value="Genomic_DNA"/>
</dbReference>
<dbReference type="Proteomes" id="UP000004079">
    <property type="component" value="Unassembled WGS sequence"/>
</dbReference>